<evidence type="ECO:0000313" key="1">
    <source>
        <dbReference type="EMBL" id="TCS78476.1"/>
    </source>
</evidence>
<dbReference type="Proteomes" id="UP000295726">
    <property type="component" value="Unassembled WGS sequence"/>
</dbReference>
<reference evidence="1 2" key="1">
    <citation type="submission" date="2019-03" db="EMBL/GenBank/DDBJ databases">
        <title>Genomic Encyclopedia of Type Strains, Phase IV (KMG-IV): sequencing the most valuable type-strain genomes for metagenomic binning, comparative biology and taxonomic classification.</title>
        <authorList>
            <person name="Goeker M."/>
        </authorList>
    </citation>
    <scope>NUCLEOTIDE SEQUENCE [LARGE SCALE GENOMIC DNA]</scope>
    <source>
        <strain evidence="1 2">DSM 29489</strain>
    </source>
</reference>
<feature type="non-terminal residue" evidence="1">
    <location>
        <position position="1"/>
    </location>
</feature>
<comment type="caution">
    <text evidence="1">The sequence shown here is derived from an EMBL/GenBank/DDBJ whole genome shotgun (WGS) entry which is preliminary data.</text>
</comment>
<name>A0A4R3K6G6_9FIRM</name>
<accession>A0A4R3K6G6</accession>
<organism evidence="1 2">
    <name type="scientific">Muricomes intestini</name>
    <dbReference type="NCBI Taxonomy" id="1796634"/>
    <lineage>
        <taxon>Bacteria</taxon>
        <taxon>Bacillati</taxon>
        <taxon>Bacillota</taxon>
        <taxon>Clostridia</taxon>
        <taxon>Lachnospirales</taxon>
        <taxon>Lachnospiraceae</taxon>
        <taxon>Muricomes</taxon>
    </lineage>
</organism>
<keyword evidence="2" id="KW-1185">Reference proteome</keyword>
<protein>
    <submittedName>
        <fullName evidence="1">Uncharacterized protein</fullName>
    </submittedName>
</protein>
<gene>
    <name evidence="1" type="ORF">EDD59_1111</name>
</gene>
<dbReference type="EMBL" id="SLZZ01000011">
    <property type="protein sequence ID" value="TCS78476.1"/>
    <property type="molecule type" value="Genomic_DNA"/>
</dbReference>
<proteinExistence type="predicted"/>
<sequence>GDPDYMSPNSTLNGGEHLLYFQIVFFPLISYNKKRFDREVEDIIC</sequence>
<evidence type="ECO:0000313" key="2">
    <source>
        <dbReference type="Proteomes" id="UP000295726"/>
    </source>
</evidence>
<dbReference type="AlphaFoldDB" id="A0A4R3K6G6"/>